<dbReference type="InterPro" id="IPR020894">
    <property type="entry name" value="Cadherin_CS"/>
</dbReference>
<evidence type="ECO:0000256" key="2">
    <source>
        <dbReference type="ARBA" id="ARBA00022692"/>
    </source>
</evidence>
<dbReference type="Proteomes" id="UP001529510">
    <property type="component" value="Unassembled WGS sequence"/>
</dbReference>
<keyword evidence="11" id="KW-1185">Reference proteome</keyword>
<organism evidence="10 11">
    <name type="scientific">Cirrhinus mrigala</name>
    <name type="common">Mrigala</name>
    <dbReference type="NCBI Taxonomy" id="683832"/>
    <lineage>
        <taxon>Eukaryota</taxon>
        <taxon>Metazoa</taxon>
        <taxon>Chordata</taxon>
        <taxon>Craniata</taxon>
        <taxon>Vertebrata</taxon>
        <taxon>Euteleostomi</taxon>
        <taxon>Actinopterygii</taxon>
        <taxon>Neopterygii</taxon>
        <taxon>Teleostei</taxon>
        <taxon>Ostariophysi</taxon>
        <taxon>Cypriniformes</taxon>
        <taxon>Cyprinidae</taxon>
        <taxon>Labeoninae</taxon>
        <taxon>Labeonini</taxon>
        <taxon>Cirrhinus</taxon>
    </lineage>
</organism>
<evidence type="ECO:0000256" key="5">
    <source>
        <dbReference type="ARBA" id="ARBA00022889"/>
    </source>
</evidence>
<evidence type="ECO:0000313" key="10">
    <source>
        <dbReference type="EMBL" id="KAL0159139.1"/>
    </source>
</evidence>
<evidence type="ECO:0000256" key="4">
    <source>
        <dbReference type="ARBA" id="ARBA00022837"/>
    </source>
</evidence>
<dbReference type="PROSITE" id="PS00232">
    <property type="entry name" value="CADHERIN_1"/>
    <property type="match status" value="1"/>
</dbReference>
<evidence type="ECO:0000256" key="3">
    <source>
        <dbReference type="ARBA" id="ARBA00022737"/>
    </source>
</evidence>
<keyword evidence="5" id="KW-0130">Cell adhesion</keyword>
<dbReference type="GO" id="GO:0005509">
    <property type="term" value="F:calcium ion binding"/>
    <property type="evidence" value="ECO:0007669"/>
    <property type="project" value="UniProtKB-UniRule"/>
</dbReference>
<dbReference type="PROSITE" id="PS50268">
    <property type="entry name" value="CADHERIN_2"/>
    <property type="match status" value="1"/>
</dbReference>
<dbReference type="GO" id="GO:0007155">
    <property type="term" value="P:cell adhesion"/>
    <property type="evidence" value="ECO:0007669"/>
    <property type="project" value="UniProtKB-KW"/>
</dbReference>
<dbReference type="AlphaFoldDB" id="A0ABD0NAM3"/>
<sequence>LNIEKKVIEEYSVHGQGIDQDPKGILSINRNGSVYVHGKVDYEQYRRLRINFSKENTRYVVDIDILDVNDHTPVFNRDVYESAVDESTQQ</sequence>
<keyword evidence="2" id="KW-0812">Transmembrane</keyword>
<keyword evidence="6" id="KW-1133">Transmembrane helix</keyword>
<dbReference type="Gene3D" id="2.60.40.60">
    <property type="entry name" value="Cadherins"/>
    <property type="match status" value="1"/>
</dbReference>
<protein>
    <recommendedName>
        <fullName evidence="9">Cadherin domain-containing protein</fullName>
    </recommendedName>
</protein>
<keyword evidence="3" id="KW-0677">Repeat</keyword>
<dbReference type="InterPro" id="IPR015919">
    <property type="entry name" value="Cadherin-like_sf"/>
</dbReference>
<dbReference type="SUPFAM" id="SSF49313">
    <property type="entry name" value="Cadherin-like"/>
    <property type="match status" value="1"/>
</dbReference>
<keyword evidence="4 8" id="KW-0106">Calcium</keyword>
<dbReference type="EMBL" id="JAMKFB020000023">
    <property type="protein sequence ID" value="KAL0159139.1"/>
    <property type="molecule type" value="Genomic_DNA"/>
</dbReference>
<dbReference type="GO" id="GO:0016020">
    <property type="term" value="C:membrane"/>
    <property type="evidence" value="ECO:0007669"/>
    <property type="project" value="UniProtKB-SubCell"/>
</dbReference>
<evidence type="ECO:0000259" key="9">
    <source>
        <dbReference type="PROSITE" id="PS50268"/>
    </source>
</evidence>
<comment type="caution">
    <text evidence="10">The sequence shown here is derived from an EMBL/GenBank/DDBJ whole genome shotgun (WGS) entry which is preliminary data.</text>
</comment>
<evidence type="ECO:0000256" key="7">
    <source>
        <dbReference type="ARBA" id="ARBA00023136"/>
    </source>
</evidence>
<keyword evidence="7" id="KW-0472">Membrane</keyword>
<feature type="non-terminal residue" evidence="10">
    <location>
        <position position="1"/>
    </location>
</feature>
<feature type="domain" description="Cadherin" evidence="9">
    <location>
        <begin position="11"/>
        <end position="75"/>
    </location>
</feature>
<comment type="subcellular location">
    <subcellularLocation>
        <location evidence="1">Membrane</location>
    </subcellularLocation>
</comment>
<name>A0ABD0NAM3_CIRMR</name>
<proteinExistence type="predicted"/>
<dbReference type="PANTHER" id="PTHR24025:SF23">
    <property type="entry name" value="NEURAL-CADHERIN"/>
    <property type="match status" value="1"/>
</dbReference>
<reference evidence="10 11" key="1">
    <citation type="submission" date="2024-05" db="EMBL/GenBank/DDBJ databases">
        <title>Genome sequencing and assembly of Indian major carp, Cirrhinus mrigala (Hamilton, 1822).</title>
        <authorList>
            <person name="Mohindra V."/>
            <person name="Chowdhury L.M."/>
            <person name="Lal K."/>
            <person name="Jena J.K."/>
        </authorList>
    </citation>
    <scope>NUCLEOTIDE SEQUENCE [LARGE SCALE GENOMIC DNA]</scope>
    <source>
        <strain evidence="10">CM1030</strain>
        <tissue evidence="10">Blood</tissue>
    </source>
</reference>
<feature type="non-terminal residue" evidence="10">
    <location>
        <position position="90"/>
    </location>
</feature>
<evidence type="ECO:0000256" key="8">
    <source>
        <dbReference type="PROSITE-ProRule" id="PRU00043"/>
    </source>
</evidence>
<dbReference type="GO" id="GO:0009653">
    <property type="term" value="P:anatomical structure morphogenesis"/>
    <property type="evidence" value="ECO:0007669"/>
    <property type="project" value="UniProtKB-ARBA"/>
</dbReference>
<dbReference type="InterPro" id="IPR050971">
    <property type="entry name" value="Cadherin-domain_protein"/>
</dbReference>
<accession>A0ABD0NAM3</accession>
<dbReference type="PANTHER" id="PTHR24025">
    <property type="entry name" value="DESMOGLEIN FAMILY MEMBER"/>
    <property type="match status" value="1"/>
</dbReference>
<dbReference type="InterPro" id="IPR002126">
    <property type="entry name" value="Cadherin-like_dom"/>
</dbReference>
<gene>
    <name evidence="10" type="ORF">M9458_047215</name>
</gene>
<evidence type="ECO:0000256" key="1">
    <source>
        <dbReference type="ARBA" id="ARBA00004370"/>
    </source>
</evidence>
<evidence type="ECO:0000256" key="6">
    <source>
        <dbReference type="ARBA" id="ARBA00022989"/>
    </source>
</evidence>
<evidence type="ECO:0000313" key="11">
    <source>
        <dbReference type="Proteomes" id="UP001529510"/>
    </source>
</evidence>